<evidence type="ECO:0000256" key="6">
    <source>
        <dbReference type="ARBA" id="ARBA00023136"/>
    </source>
</evidence>
<feature type="transmembrane region" description="Helical" evidence="7">
    <location>
        <begin position="108"/>
        <end position="129"/>
    </location>
</feature>
<evidence type="ECO:0000313" key="10">
    <source>
        <dbReference type="Proteomes" id="UP001153636"/>
    </source>
</evidence>
<keyword evidence="6 7" id="KW-0472">Membrane</keyword>
<evidence type="ECO:0000256" key="2">
    <source>
        <dbReference type="ARBA" id="ARBA00022448"/>
    </source>
</evidence>
<keyword evidence="5 7" id="KW-1133">Transmembrane helix</keyword>
<keyword evidence="10" id="KW-1185">Reference proteome</keyword>
<dbReference type="GO" id="GO:0015293">
    <property type="term" value="F:symporter activity"/>
    <property type="evidence" value="ECO:0007669"/>
    <property type="project" value="UniProtKB-KW"/>
</dbReference>
<keyword evidence="3 7" id="KW-0812">Transmembrane</keyword>
<dbReference type="Pfam" id="PF07690">
    <property type="entry name" value="MFS_1"/>
    <property type="match status" value="1"/>
</dbReference>
<dbReference type="Gene3D" id="1.20.1250.20">
    <property type="entry name" value="MFS general substrate transporter like domains"/>
    <property type="match status" value="2"/>
</dbReference>
<dbReference type="AlphaFoldDB" id="A0A9P0CZL8"/>
<dbReference type="FunFam" id="1.20.1250.20:FF:000423">
    <property type="entry name" value="Putative inorganic phosphate cotransporter-like Protein"/>
    <property type="match status" value="1"/>
</dbReference>
<dbReference type="GO" id="GO:0006820">
    <property type="term" value="P:monoatomic anion transport"/>
    <property type="evidence" value="ECO:0007669"/>
    <property type="project" value="TreeGrafter"/>
</dbReference>
<dbReference type="SUPFAM" id="SSF103473">
    <property type="entry name" value="MFS general substrate transporter"/>
    <property type="match status" value="1"/>
</dbReference>
<keyword evidence="2" id="KW-0813">Transport</keyword>
<reference evidence="9" key="1">
    <citation type="submission" date="2022-01" db="EMBL/GenBank/DDBJ databases">
        <authorList>
            <person name="King R."/>
        </authorList>
    </citation>
    <scope>NUCLEOTIDE SEQUENCE</scope>
</reference>
<feature type="transmembrane region" description="Helical" evidence="7">
    <location>
        <begin position="135"/>
        <end position="156"/>
    </location>
</feature>
<feature type="transmembrane region" description="Helical" evidence="7">
    <location>
        <begin position="197"/>
        <end position="217"/>
    </location>
</feature>
<dbReference type="PROSITE" id="PS50850">
    <property type="entry name" value="MFS"/>
    <property type="match status" value="1"/>
</dbReference>
<feature type="transmembrane region" description="Helical" evidence="7">
    <location>
        <begin position="299"/>
        <end position="322"/>
    </location>
</feature>
<feature type="transmembrane region" description="Helical" evidence="7">
    <location>
        <begin position="428"/>
        <end position="450"/>
    </location>
</feature>
<evidence type="ECO:0000256" key="5">
    <source>
        <dbReference type="ARBA" id="ARBA00022989"/>
    </source>
</evidence>
<evidence type="ECO:0000256" key="3">
    <source>
        <dbReference type="ARBA" id="ARBA00022692"/>
    </source>
</evidence>
<protein>
    <recommendedName>
        <fullName evidence="8">Major facilitator superfamily (MFS) profile domain-containing protein</fullName>
    </recommendedName>
</protein>
<dbReference type="PANTHER" id="PTHR11662">
    <property type="entry name" value="SOLUTE CARRIER FAMILY 17"/>
    <property type="match status" value="1"/>
</dbReference>
<dbReference type="Proteomes" id="UP001153636">
    <property type="component" value="Chromosome 5"/>
</dbReference>
<dbReference type="InterPro" id="IPR020846">
    <property type="entry name" value="MFS_dom"/>
</dbReference>
<dbReference type="InterPro" id="IPR036259">
    <property type="entry name" value="MFS_trans_sf"/>
</dbReference>
<dbReference type="InterPro" id="IPR050382">
    <property type="entry name" value="MFS_Na/Anion_cotransporter"/>
</dbReference>
<evidence type="ECO:0000313" key="9">
    <source>
        <dbReference type="EMBL" id="CAH1111194.1"/>
    </source>
</evidence>
<feature type="transmembrane region" description="Helical" evidence="7">
    <location>
        <begin position="343"/>
        <end position="370"/>
    </location>
</feature>
<evidence type="ECO:0000256" key="1">
    <source>
        <dbReference type="ARBA" id="ARBA00004141"/>
    </source>
</evidence>
<proteinExistence type="predicted"/>
<dbReference type="GO" id="GO:0016020">
    <property type="term" value="C:membrane"/>
    <property type="evidence" value="ECO:0007669"/>
    <property type="project" value="UniProtKB-SubCell"/>
</dbReference>
<name>A0A9P0CZL8_9CUCU</name>
<dbReference type="OrthoDB" id="6436163at2759"/>
<accession>A0A9P0CZL8</accession>
<dbReference type="FunFam" id="1.20.1250.20:FF:000003">
    <property type="entry name" value="Solute carrier family 17 member 3"/>
    <property type="match status" value="1"/>
</dbReference>
<comment type="subcellular location">
    <subcellularLocation>
        <location evidence="1">Membrane</location>
        <topology evidence="1">Multi-pass membrane protein</topology>
    </subcellularLocation>
</comment>
<evidence type="ECO:0000259" key="8">
    <source>
        <dbReference type="PROSITE" id="PS50850"/>
    </source>
</evidence>
<organism evidence="9 10">
    <name type="scientific">Psylliodes chrysocephalus</name>
    <dbReference type="NCBI Taxonomy" id="3402493"/>
    <lineage>
        <taxon>Eukaryota</taxon>
        <taxon>Metazoa</taxon>
        <taxon>Ecdysozoa</taxon>
        <taxon>Arthropoda</taxon>
        <taxon>Hexapoda</taxon>
        <taxon>Insecta</taxon>
        <taxon>Pterygota</taxon>
        <taxon>Neoptera</taxon>
        <taxon>Endopterygota</taxon>
        <taxon>Coleoptera</taxon>
        <taxon>Polyphaga</taxon>
        <taxon>Cucujiformia</taxon>
        <taxon>Chrysomeloidea</taxon>
        <taxon>Chrysomelidae</taxon>
        <taxon>Galerucinae</taxon>
        <taxon>Alticini</taxon>
        <taxon>Psylliodes</taxon>
    </lineage>
</organism>
<feature type="transmembrane region" description="Helical" evidence="7">
    <location>
        <begin position="261"/>
        <end position="279"/>
    </location>
</feature>
<gene>
    <name evidence="9" type="ORF">PSYICH_LOCUS11015</name>
</gene>
<keyword evidence="4" id="KW-0769">Symport</keyword>
<feature type="transmembrane region" description="Helical" evidence="7">
    <location>
        <begin position="12"/>
        <end position="39"/>
    </location>
</feature>
<dbReference type="PANTHER" id="PTHR11662:SF336">
    <property type="entry name" value="LP19554P"/>
    <property type="match status" value="1"/>
</dbReference>
<dbReference type="InterPro" id="IPR011701">
    <property type="entry name" value="MFS"/>
</dbReference>
<feature type="transmembrane region" description="Helical" evidence="7">
    <location>
        <begin position="390"/>
        <end position="416"/>
    </location>
</feature>
<evidence type="ECO:0000256" key="4">
    <source>
        <dbReference type="ARBA" id="ARBA00022847"/>
    </source>
</evidence>
<sequence length="460" mass="50516">MGTFRKPPVRFWIGVMIFVGAFINYSTRINISISIVAMVKSAKKELIPECIVDASVRANDSKLLADYGPRYHWSEEVQGNIIGSFYWGYTVGCLPSGIVAEWLGPTAVIFWFTLITAILNALCVPAAALHYSALIALRAFIGLLGTFIYPSFQVLIAKWSPPLEKGKFTSALLGNGLSSVINWPVLTSVTVHFGWDWGFYVVSMQLVVFCMIFWLVCADSPVKHPFISEAEVEYIKSCQAGKVGTKRRTAPYLRIISNTPFWVLVMGHTGSMWGLYVQMSTLPKYMSQVIGFDLKKTGAVAMLPQLSRVFVALTMGIIADSLAKKGILSPMEIRKHFCFFSHFIPGILTIGISFFKCNVAAIVLVLIGLGLNGAAVVTTLLNSQDLSPNFAGTVFGFISFFGGVSGCMVPMVTGVCIRQHSGINEWGLAFYIGGTIYLFGGVIFMLFGTVDEQDWNKIPE</sequence>
<feature type="domain" description="Major facilitator superfamily (MFS) profile" evidence="8">
    <location>
        <begin position="13"/>
        <end position="452"/>
    </location>
</feature>
<evidence type="ECO:0000256" key="7">
    <source>
        <dbReference type="SAM" id="Phobius"/>
    </source>
</evidence>
<dbReference type="EMBL" id="OV651817">
    <property type="protein sequence ID" value="CAH1111194.1"/>
    <property type="molecule type" value="Genomic_DNA"/>
</dbReference>